<evidence type="ECO:0000313" key="18">
    <source>
        <dbReference type="EMBL" id="SHI93319.1"/>
    </source>
</evidence>
<dbReference type="PROSITE" id="PS50885">
    <property type="entry name" value="HAMP"/>
    <property type="match status" value="1"/>
</dbReference>
<evidence type="ECO:0000256" key="15">
    <source>
        <dbReference type="SAM" id="Phobius"/>
    </source>
</evidence>
<dbReference type="PRINTS" id="PR00344">
    <property type="entry name" value="BCTRLSENSOR"/>
</dbReference>
<keyword evidence="11 15" id="KW-1133">Transmembrane helix</keyword>
<dbReference type="PROSITE" id="PS50109">
    <property type="entry name" value="HIS_KIN"/>
    <property type="match status" value="1"/>
</dbReference>
<feature type="transmembrane region" description="Helical" evidence="15">
    <location>
        <begin position="110"/>
        <end position="130"/>
    </location>
</feature>
<dbReference type="Pfam" id="PF00672">
    <property type="entry name" value="HAMP"/>
    <property type="match status" value="1"/>
</dbReference>
<evidence type="ECO:0000256" key="8">
    <source>
        <dbReference type="ARBA" id="ARBA00022741"/>
    </source>
</evidence>
<feature type="coiled-coil region" evidence="14">
    <location>
        <begin position="253"/>
        <end position="298"/>
    </location>
</feature>
<evidence type="ECO:0000256" key="2">
    <source>
        <dbReference type="ARBA" id="ARBA00004651"/>
    </source>
</evidence>
<dbReference type="EMBL" id="FQZO01000002">
    <property type="protein sequence ID" value="SHI93319.1"/>
    <property type="molecule type" value="Genomic_DNA"/>
</dbReference>
<dbReference type="InterPro" id="IPR004358">
    <property type="entry name" value="Sig_transdc_His_kin-like_C"/>
</dbReference>
<dbReference type="SUPFAM" id="SSF55874">
    <property type="entry name" value="ATPase domain of HSP90 chaperone/DNA topoisomerase II/histidine kinase"/>
    <property type="match status" value="1"/>
</dbReference>
<evidence type="ECO:0000256" key="4">
    <source>
        <dbReference type="ARBA" id="ARBA00022475"/>
    </source>
</evidence>
<reference evidence="18 19" key="1">
    <citation type="submission" date="2016-11" db="EMBL/GenBank/DDBJ databases">
        <authorList>
            <person name="Jaros S."/>
            <person name="Januszkiewicz K."/>
            <person name="Wedrychowicz H."/>
        </authorList>
    </citation>
    <scope>NUCLEOTIDE SEQUENCE [LARGE SCALE GENOMIC DNA]</scope>
    <source>
        <strain evidence="18 19">DSM 21864</strain>
    </source>
</reference>
<dbReference type="InterPro" id="IPR003660">
    <property type="entry name" value="HAMP_dom"/>
</dbReference>
<dbReference type="SMART" id="SM00388">
    <property type="entry name" value="HisKA"/>
    <property type="match status" value="1"/>
</dbReference>
<keyword evidence="14" id="KW-0175">Coiled coil</keyword>
<evidence type="ECO:0000256" key="6">
    <source>
        <dbReference type="ARBA" id="ARBA00022679"/>
    </source>
</evidence>
<dbReference type="GO" id="GO:0000155">
    <property type="term" value="F:phosphorelay sensor kinase activity"/>
    <property type="evidence" value="ECO:0007669"/>
    <property type="project" value="InterPro"/>
</dbReference>
<dbReference type="FunFam" id="3.30.565.10:FF:000006">
    <property type="entry name" value="Sensor histidine kinase WalK"/>
    <property type="match status" value="1"/>
</dbReference>
<dbReference type="InterPro" id="IPR005467">
    <property type="entry name" value="His_kinase_dom"/>
</dbReference>
<dbReference type="InterPro" id="IPR050398">
    <property type="entry name" value="HssS/ArlS-like"/>
</dbReference>
<protein>
    <recommendedName>
        <fullName evidence="3">histidine kinase</fullName>
        <ecNumber evidence="3">2.7.13.3</ecNumber>
    </recommendedName>
</protein>
<evidence type="ECO:0000256" key="12">
    <source>
        <dbReference type="ARBA" id="ARBA00023012"/>
    </source>
</evidence>
<dbReference type="SUPFAM" id="SSF47384">
    <property type="entry name" value="Homodimeric domain of signal transducing histidine kinase"/>
    <property type="match status" value="1"/>
</dbReference>
<keyword evidence="5" id="KW-0597">Phosphoprotein</keyword>
<evidence type="ECO:0000256" key="13">
    <source>
        <dbReference type="ARBA" id="ARBA00023136"/>
    </source>
</evidence>
<dbReference type="Gene3D" id="1.10.287.130">
    <property type="match status" value="1"/>
</dbReference>
<keyword evidence="4" id="KW-1003">Cell membrane</keyword>
<dbReference type="InterPro" id="IPR003594">
    <property type="entry name" value="HATPase_dom"/>
</dbReference>
<evidence type="ECO:0000256" key="3">
    <source>
        <dbReference type="ARBA" id="ARBA00012438"/>
    </source>
</evidence>
<dbReference type="PANTHER" id="PTHR45528:SF1">
    <property type="entry name" value="SENSOR HISTIDINE KINASE CPXA"/>
    <property type="match status" value="1"/>
</dbReference>
<evidence type="ECO:0000256" key="11">
    <source>
        <dbReference type="ARBA" id="ARBA00022989"/>
    </source>
</evidence>
<evidence type="ECO:0000259" key="16">
    <source>
        <dbReference type="PROSITE" id="PS50109"/>
    </source>
</evidence>
<dbReference type="AlphaFoldDB" id="A0A1M6F6V5"/>
<evidence type="ECO:0000256" key="9">
    <source>
        <dbReference type="ARBA" id="ARBA00022777"/>
    </source>
</evidence>
<dbReference type="RefSeq" id="WP_073005697.1">
    <property type="nucleotide sequence ID" value="NZ_FQZO01000002.1"/>
</dbReference>
<keyword evidence="12" id="KW-0902">Two-component regulatory system</keyword>
<evidence type="ECO:0000256" key="1">
    <source>
        <dbReference type="ARBA" id="ARBA00000085"/>
    </source>
</evidence>
<dbReference type="GO" id="GO:0005524">
    <property type="term" value="F:ATP binding"/>
    <property type="evidence" value="ECO:0007669"/>
    <property type="project" value="UniProtKB-KW"/>
</dbReference>
<dbReference type="EC" id="2.7.13.3" evidence="3"/>
<dbReference type="CDD" id="cd00075">
    <property type="entry name" value="HATPase"/>
    <property type="match status" value="1"/>
</dbReference>
<comment type="catalytic activity">
    <reaction evidence="1">
        <text>ATP + protein L-histidine = ADP + protein N-phospho-L-histidine.</text>
        <dbReference type="EC" id="2.7.13.3"/>
    </reaction>
</comment>
<name>A0A1M6F6V5_9CLOT</name>
<evidence type="ECO:0000256" key="5">
    <source>
        <dbReference type="ARBA" id="ARBA00022553"/>
    </source>
</evidence>
<dbReference type="InterPro" id="IPR036097">
    <property type="entry name" value="HisK_dim/P_sf"/>
</dbReference>
<evidence type="ECO:0000256" key="14">
    <source>
        <dbReference type="SAM" id="Coils"/>
    </source>
</evidence>
<keyword evidence="8" id="KW-0547">Nucleotide-binding</keyword>
<organism evidence="18 19">
    <name type="scientific">Clostridium amylolyticum</name>
    <dbReference type="NCBI Taxonomy" id="1121298"/>
    <lineage>
        <taxon>Bacteria</taxon>
        <taxon>Bacillati</taxon>
        <taxon>Bacillota</taxon>
        <taxon>Clostridia</taxon>
        <taxon>Eubacteriales</taxon>
        <taxon>Clostridiaceae</taxon>
        <taxon>Clostridium</taxon>
    </lineage>
</organism>
<feature type="domain" description="Histidine kinase" evidence="16">
    <location>
        <begin position="200"/>
        <end position="414"/>
    </location>
</feature>
<feature type="transmembrane region" description="Helical" evidence="15">
    <location>
        <begin position="12"/>
        <end position="32"/>
    </location>
</feature>
<dbReference type="GO" id="GO:0005886">
    <property type="term" value="C:plasma membrane"/>
    <property type="evidence" value="ECO:0007669"/>
    <property type="project" value="UniProtKB-SubCell"/>
</dbReference>
<sequence length="414" mass="47629">MNNYFYNPELRKSSTILIALMIVFIACTSLLLKLHHDNLKEDYINVFGSISAKVAEKDPEMAREMIPLITKGIGEEDMAKGKMFLKEYGISKSLENELFPYLESTVLKNTYTFTIMVFILTILLFVFNYFQYGIFYKKLRRITQGAKKVVEGEYDIAISEDREGDFSKLAFAFNSMRGIIRNNINELQKEKQFLVDLLSDISHQLKTPLASMIVYNDIMLNKELTREQNKTFLLNNQGQLNRMDWLIKSILKLARIDAKAIEFNKENQSLNETIDEALEALERKALDAKVNINFKQDKEIEFKHDRLWLQEAVINIVKNAIEHTKGGGEINIDIEENPLYKRITIEDTGEGIPEEELPYIFKRFYKAKTSKKTESIGIGLALAKSIIESHKGIIEVESEIGKGTKFIITLMTGM</sequence>
<keyword evidence="10" id="KW-0067">ATP-binding</keyword>
<comment type="subcellular location">
    <subcellularLocation>
        <location evidence="2">Cell membrane</location>
        <topology evidence="2">Multi-pass membrane protein</topology>
    </subcellularLocation>
</comment>
<proteinExistence type="predicted"/>
<evidence type="ECO:0000256" key="7">
    <source>
        <dbReference type="ARBA" id="ARBA00022692"/>
    </source>
</evidence>
<accession>A0A1M6F6V5</accession>
<dbReference type="InterPro" id="IPR036890">
    <property type="entry name" value="HATPase_C_sf"/>
</dbReference>
<gene>
    <name evidence="18" type="ORF">SAMN05444401_1824</name>
</gene>
<dbReference type="CDD" id="cd00082">
    <property type="entry name" value="HisKA"/>
    <property type="match status" value="1"/>
</dbReference>
<keyword evidence="9 18" id="KW-0418">Kinase</keyword>
<dbReference type="CDD" id="cd06225">
    <property type="entry name" value="HAMP"/>
    <property type="match status" value="1"/>
</dbReference>
<evidence type="ECO:0000313" key="19">
    <source>
        <dbReference type="Proteomes" id="UP000184080"/>
    </source>
</evidence>
<keyword evidence="7 15" id="KW-0812">Transmembrane</keyword>
<dbReference type="STRING" id="1121298.SAMN05444401_1824"/>
<dbReference type="Gene3D" id="3.30.565.10">
    <property type="entry name" value="Histidine kinase-like ATPase, C-terminal domain"/>
    <property type="match status" value="1"/>
</dbReference>
<dbReference type="SMART" id="SM00387">
    <property type="entry name" value="HATPase_c"/>
    <property type="match status" value="1"/>
</dbReference>
<dbReference type="Gene3D" id="6.10.340.10">
    <property type="match status" value="1"/>
</dbReference>
<evidence type="ECO:0000259" key="17">
    <source>
        <dbReference type="PROSITE" id="PS50885"/>
    </source>
</evidence>
<keyword evidence="6" id="KW-0808">Transferase</keyword>
<dbReference type="InterPro" id="IPR003661">
    <property type="entry name" value="HisK_dim/P_dom"/>
</dbReference>
<dbReference type="Pfam" id="PF02518">
    <property type="entry name" value="HATPase_c"/>
    <property type="match status" value="1"/>
</dbReference>
<feature type="domain" description="HAMP" evidence="17">
    <location>
        <begin position="139"/>
        <end position="185"/>
    </location>
</feature>
<keyword evidence="13 15" id="KW-0472">Membrane</keyword>
<dbReference type="PANTHER" id="PTHR45528">
    <property type="entry name" value="SENSOR HISTIDINE KINASE CPXA"/>
    <property type="match status" value="1"/>
</dbReference>
<evidence type="ECO:0000256" key="10">
    <source>
        <dbReference type="ARBA" id="ARBA00022840"/>
    </source>
</evidence>
<keyword evidence="19" id="KW-1185">Reference proteome</keyword>
<dbReference type="Proteomes" id="UP000184080">
    <property type="component" value="Unassembled WGS sequence"/>
</dbReference>
<dbReference type="OrthoDB" id="9773956at2"/>
<dbReference type="Pfam" id="PF00512">
    <property type="entry name" value="HisKA"/>
    <property type="match status" value="1"/>
</dbReference>